<evidence type="ECO:0008006" key="8">
    <source>
        <dbReference type="Google" id="ProtNLM"/>
    </source>
</evidence>
<feature type="transmembrane region" description="Helical" evidence="5">
    <location>
        <begin position="64"/>
        <end position="81"/>
    </location>
</feature>
<gene>
    <name evidence="6" type="ORF">C7Y72_05195</name>
</gene>
<keyword evidence="2 5" id="KW-0812">Transmembrane</keyword>
<comment type="subcellular location">
    <subcellularLocation>
        <location evidence="1">Membrane</location>
        <topology evidence="1">Multi-pass membrane protein</topology>
    </subcellularLocation>
</comment>
<evidence type="ECO:0000313" key="6">
    <source>
        <dbReference type="EMBL" id="PTL59083.1"/>
    </source>
</evidence>
<evidence type="ECO:0000256" key="1">
    <source>
        <dbReference type="ARBA" id="ARBA00004141"/>
    </source>
</evidence>
<dbReference type="OrthoDB" id="3576439at2"/>
<organism evidence="6 7">
    <name type="scientific">Paraconexibacter algicola</name>
    <dbReference type="NCBI Taxonomy" id="2133960"/>
    <lineage>
        <taxon>Bacteria</taxon>
        <taxon>Bacillati</taxon>
        <taxon>Actinomycetota</taxon>
        <taxon>Thermoleophilia</taxon>
        <taxon>Solirubrobacterales</taxon>
        <taxon>Paraconexibacteraceae</taxon>
        <taxon>Paraconexibacter</taxon>
    </lineage>
</organism>
<dbReference type="EMBL" id="PYYB01000001">
    <property type="protein sequence ID" value="PTL59083.1"/>
    <property type="molecule type" value="Genomic_DNA"/>
</dbReference>
<dbReference type="AlphaFoldDB" id="A0A2T4UIM0"/>
<accession>A0A2T4UIM0</accession>
<evidence type="ECO:0000256" key="3">
    <source>
        <dbReference type="ARBA" id="ARBA00022989"/>
    </source>
</evidence>
<dbReference type="RefSeq" id="WP_107567519.1">
    <property type="nucleotide sequence ID" value="NZ_PYYB01000001.1"/>
</dbReference>
<name>A0A2T4UIM0_9ACTN</name>
<evidence type="ECO:0000256" key="5">
    <source>
        <dbReference type="SAM" id="Phobius"/>
    </source>
</evidence>
<evidence type="ECO:0000313" key="7">
    <source>
        <dbReference type="Proteomes" id="UP000240739"/>
    </source>
</evidence>
<evidence type="ECO:0000256" key="2">
    <source>
        <dbReference type="ARBA" id="ARBA00022692"/>
    </source>
</evidence>
<dbReference type="Pfam" id="PF13564">
    <property type="entry name" value="DoxX_2"/>
    <property type="match status" value="1"/>
</dbReference>
<keyword evidence="3 5" id="KW-1133">Transmembrane helix</keyword>
<evidence type="ECO:0000256" key="4">
    <source>
        <dbReference type="ARBA" id="ARBA00023136"/>
    </source>
</evidence>
<dbReference type="Proteomes" id="UP000240739">
    <property type="component" value="Unassembled WGS sequence"/>
</dbReference>
<comment type="caution">
    <text evidence="6">The sequence shown here is derived from an EMBL/GenBank/DDBJ whole genome shotgun (WGS) entry which is preliminary data.</text>
</comment>
<feature type="transmembrane region" description="Helical" evidence="5">
    <location>
        <begin position="39"/>
        <end position="58"/>
    </location>
</feature>
<reference evidence="6 7" key="1">
    <citation type="submission" date="2018-03" db="EMBL/GenBank/DDBJ databases">
        <title>Aquarubrobacter algicola gen. nov., sp. nov., a novel actinobacterium isolated from shallow eutrophic lake during the end of cyanobacterial harmful algal blooms.</title>
        <authorList>
            <person name="Chun S.J."/>
        </authorList>
    </citation>
    <scope>NUCLEOTIDE SEQUENCE [LARGE SCALE GENOMIC DNA]</scope>
    <source>
        <strain evidence="6 7">Seoho-28</strain>
    </source>
</reference>
<feature type="transmembrane region" description="Helical" evidence="5">
    <location>
        <begin position="6"/>
        <end position="27"/>
    </location>
</feature>
<dbReference type="GO" id="GO:0016020">
    <property type="term" value="C:membrane"/>
    <property type="evidence" value="ECO:0007669"/>
    <property type="project" value="UniProtKB-SubCell"/>
</dbReference>
<keyword evidence="4 5" id="KW-0472">Membrane</keyword>
<dbReference type="InterPro" id="IPR032808">
    <property type="entry name" value="DoxX"/>
</dbReference>
<protein>
    <recommendedName>
        <fullName evidence="8">DoxX family protein</fullName>
    </recommendedName>
</protein>
<proteinExistence type="predicted"/>
<keyword evidence="7" id="KW-1185">Reference proteome</keyword>
<sequence>MPDIPLIVLAVVFLGAGGSKLAGVPLIRANFERWGLPDAARLGIGAIEVVLAVLAVLALGDDGLARVVAVAALVVMAGALATHVRAKDEPKEYPPAVLVTVAAILVLATA</sequence>